<sequence length="76" mass="8543">DASKLPPHIFVEMPALSPTMDQGNIARWLKKEGEKIEVGDIICEIETDKATLEFECLEEGYDSNLSLIFQNAQSFP</sequence>
<proteinExistence type="predicted"/>
<protein>
    <submittedName>
        <fullName evidence="3">Dihydrolipoyllysine-residue acetyltransferase component 1 of pyruvate dehydrogenase complex, mitochondrial</fullName>
    </submittedName>
</protein>
<dbReference type="PANTHER" id="PTHR23151">
    <property type="entry name" value="DIHYDROLIPOAMIDE ACETYL/SUCCINYL-TRANSFERASE-RELATED"/>
    <property type="match status" value="1"/>
</dbReference>
<evidence type="ECO:0000313" key="3">
    <source>
        <dbReference type="EMBL" id="GFD24166.1"/>
    </source>
</evidence>
<keyword evidence="1" id="KW-0450">Lipoyl</keyword>
<dbReference type="PANTHER" id="PTHR23151:SF90">
    <property type="entry name" value="DIHYDROLIPOYLLYSINE-RESIDUE ACETYLTRANSFERASE COMPONENT OF PYRUVATE DEHYDROGENASE COMPLEX, MITOCHONDRIAL-RELATED"/>
    <property type="match status" value="1"/>
</dbReference>
<dbReference type="AlphaFoldDB" id="A0A699US34"/>
<dbReference type="SUPFAM" id="SSF51230">
    <property type="entry name" value="Single hybrid motif"/>
    <property type="match status" value="1"/>
</dbReference>
<evidence type="ECO:0000259" key="2">
    <source>
        <dbReference type="PROSITE" id="PS50968"/>
    </source>
</evidence>
<dbReference type="InterPro" id="IPR011053">
    <property type="entry name" value="Single_hybrid_motif"/>
</dbReference>
<dbReference type="InterPro" id="IPR045257">
    <property type="entry name" value="E2/Pdx1"/>
</dbReference>
<dbReference type="GO" id="GO:0006086">
    <property type="term" value="P:pyruvate decarboxylation to acetyl-CoA"/>
    <property type="evidence" value="ECO:0007669"/>
    <property type="project" value="InterPro"/>
</dbReference>
<comment type="caution">
    <text evidence="3">The sequence shown here is derived from an EMBL/GenBank/DDBJ whole genome shotgun (WGS) entry which is preliminary data.</text>
</comment>
<evidence type="ECO:0000256" key="1">
    <source>
        <dbReference type="ARBA" id="ARBA00022823"/>
    </source>
</evidence>
<dbReference type="GO" id="GO:0016740">
    <property type="term" value="F:transferase activity"/>
    <property type="evidence" value="ECO:0007669"/>
    <property type="project" value="UniProtKB-KW"/>
</dbReference>
<reference evidence="3" key="1">
    <citation type="journal article" date="2019" name="Sci. Rep.">
        <title>Draft genome of Tanacetum cinerariifolium, the natural source of mosquito coil.</title>
        <authorList>
            <person name="Yamashiro T."/>
            <person name="Shiraishi A."/>
            <person name="Satake H."/>
            <person name="Nakayama K."/>
        </authorList>
    </citation>
    <scope>NUCLEOTIDE SEQUENCE</scope>
</reference>
<dbReference type="InterPro" id="IPR000089">
    <property type="entry name" value="Biotin_lipoyl"/>
</dbReference>
<dbReference type="Pfam" id="PF00364">
    <property type="entry name" value="Biotin_lipoyl"/>
    <property type="match status" value="1"/>
</dbReference>
<keyword evidence="3" id="KW-0670">Pyruvate</keyword>
<dbReference type="EMBL" id="BKCJ011350329">
    <property type="protein sequence ID" value="GFD24166.1"/>
    <property type="molecule type" value="Genomic_DNA"/>
</dbReference>
<accession>A0A699US34</accession>
<dbReference type="FunFam" id="2.40.50.100:FF:000010">
    <property type="entry name" value="Acetyltransferase component of pyruvate dehydrogenase complex"/>
    <property type="match status" value="1"/>
</dbReference>
<gene>
    <name evidence="3" type="ORF">Tci_896135</name>
</gene>
<feature type="domain" description="Lipoyl-binding" evidence="2">
    <location>
        <begin position="8"/>
        <end position="76"/>
    </location>
</feature>
<feature type="non-terminal residue" evidence="3">
    <location>
        <position position="1"/>
    </location>
</feature>
<dbReference type="CDD" id="cd06849">
    <property type="entry name" value="lipoyl_domain"/>
    <property type="match status" value="1"/>
</dbReference>
<dbReference type="Gene3D" id="2.40.50.100">
    <property type="match status" value="1"/>
</dbReference>
<organism evidence="3">
    <name type="scientific">Tanacetum cinerariifolium</name>
    <name type="common">Dalmatian daisy</name>
    <name type="synonym">Chrysanthemum cinerariifolium</name>
    <dbReference type="NCBI Taxonomy" id="118510"/>
    <lineage>
        <taxon>Eukaryota</taxon>
        <taxon>Viridiplantae</taxon>
        <taxon>Streptophyta</taxon>
        <taxon>Embryophyta</taxon>
        <taxon>Tracheophyta</taxon>
        <taxon>Spermatophyta</taxon>
        <taxon>Magnoliopsida</taxon>
        <taxon>eudicotyledons</taxon>
        <taxon>Gunneridae</taxon>
        <taxon>Pentapetalae</taxon>
        <taxon>asterids</taxon>
        <taxon>campanulids</taxon>
        <taxon>Asterales</taxon>
        <taxon>Asteraceae</taxon>
        <taxon>Asteroideae</taxon>
        <taxon>Anthemideae</taxon>
        <taxon>Anthemidinae</taxon>
        <taxon>Tanacetum</taxon>
    </lineage>
</organism>
<keyword evidence="3" id="KW-0808">Transferase</keyword>
<dbReference type="PROSITE" id="PS50968">
    <property type="entry name" value="BIOTINYL_LIPOYL"/>
    <property type="match status" value="1"/>
</dbReference>
<dbReference type="GO" id="GO:0005739">
    <property type="term" value="C:mitochondrion"/>
    <property type="evidence" value="ECO:0007669"/>
    <property type="project" value="TreeGrafter"/>
</dbReference>
<name>A0A699US34_TANCI</name>
<dbReference type="GO" id="GO:0045254">
    <property type="term" value="C:pyruvate dehydrogenase complex"/>
    <property type="evidence" value="ECO:0007669"/>
    <property type="project" value="InterPro"/>
</dbReference>